<sequence>MDSIHTAARRYKSDNLIIEGKKKQVYEVADDQTSFTLVSKDRITVSEGVKSHNLEEDIF</sequence>
<dbReference type="GO" id="GO:0005524">
    <property type="term" value="F:ATP binding"/>
    <property type="evidence" value="ECO:0007669"/>
    <property type="project" value="UniProtKB-KW"/>
</dbReference>
<keyword evidence="4" id="KW-0067">ATP-binding</keyword>
<evidence type="ECO:0000256" key="4">
    <source>
        <dbReference type="ARBA" id="ARBA00022840"/>
    </source>
</evidence>
<organism evidence="6 7">
    <name type="scientific">Microctonus hyperodae</name>
    <name type="common">Parasitoid wasp</name>
    <dbReference type="NCBI Taxonomy" id="165561"/>
    <lineage>
        <taxon>Eukaryota</taxon>
        <taxon>Metazoa</taxon>
        <taxon>Ecdysozoa</taxon>
        <taxon>Arthropoda</taxon>
        <taxon>Hexapoda</taxon>
        <taxon>Insecta</taxon>
        <taxon>Pterygota</taxon>
        <taxon>Neoptera</taxon>
        <taxon>Endopterygota</taxon>
        <taxon>Hymenoptera</taxon>
        <taxon>Apocrita</taxon>
        <taxon>Ichneumonoidea</taxon>
        <taxon>Braconidae</taxon>
        <taxon>Euphorinae</taxon>
        <taxon>Microctonus</taxon>
    </lineage>
</organism>
<dbReference type="Proteomes" id="UP001168972">
    <property type="component" value="Unassembled WGS sequence"/>
</dbReference>
<name>A0AA39FRE1_MICHY</name>
<gene>
    <name evidence="6" type="ORF">PV327_010196</name>
</gene>
<accession>A0AA39FRE1</accession>
<evidence type="ECO:0000256" key="3">
    <source>
        <dbReference type="ARBA" id="ARBA00022755"/>
    </source>
</evidence>
<dbReference type="GO" id="GO:0006164">
    <property type="term" value="P:purine nucleotide biosynthetic process"/>
    <property type="evidence" value="ECO:0007669"/>
    <property type="project" value="UniProtKB-KW"/>
</dbReference>
<evidence type="ECO:0000256" key="2">
    <source>
        <dbReference type="ARBA" id="ARBA00022741"/>
    </source>
</evidence>
<keyword evidence="7" id="KW-1185">Reference proteome</keyword>
<reference evidence="6" key="2">
    <citation type="submission" date="2023-03" db="EMBL/GenBank/DDBJ databases">
        <authorList>
            <person name="Inwood S.N."/>
            <person name="Skelly J.G."/>
            <person name="Guhlin J."/>
            <person name="Harrop T.W.R."/>
            <person name="Goldson S.G."/>
            <person name="Dearden P.K."/>
        </authorList>
    </citation>
    <scope>NUCLEOTIDE SEQUENCE</scope>
    <source>
        <strain evidence="6">Lincoln</strain>
        <tissue evidence="6">Whole body</tissue>
    </source>
</reference>
<dbReference type="InterPro" id="IPR028923">
    <property type="entry name" value="SAICAR_synt/ADE2_N"/>
</dbReference>
<keyword evidence="1" id="KW-0436">Ligase</keyword>
<comment type="caution">
    <text evidence="6">The sequence shown here is derived from an EMBL/GenBank/DDBJ whole genome shotgun (WGS) entry which is preliminary data.</text>
</comment>
<reference evidence="6" key="1">
    <citation type="journal article" date="2023" name="bioRxiv">
        <title>Scaffold-level genome assemblies of two parasitoid biocontrol wasps reveal the parthenogenesis mechanism and an associated novel virus.</title>
        <authorList>
            <person name="Inwood S."/>
            <person name="Skelly J."/>
            <person name="Guhlin J."/>
            <person name="Harrop T."/>
            <person name="Goldson S."/>
            <person name="Dearden P."/>
        </authorList>
    </citation>
    <scope>NUCLEOTIDE SEQUENCE</scope>
    <source>
        <strain evidence="6">Lincoln</strain>
        <tissue evidence="6">Whole body</tissue>
    </source>
</reference>
<dbReference type="GO" id="GO:0016874">
    <property type="term" value="F:ligase activity"/>
    <property type="evidence" value="ECO:0007669"/>
    <property type="project" value="UniProtKB-KW"/>
</dbReference>
<proteinExistence type="predicted"/>
<keyword evidence="2" id="KW-0547">Nucleotide-binding</keyword>
<dbReference type="EMBL" id="JAQQBR010000006">
    <property type="protein sequence ID" value="KAK0174427.1"/>
    <property type="molecule type" value="Genomic_DNA"/>
</dbReference>
<dbReference type="Gene3D" id="3.30.200.20">
    <property type="entry name" value="Phosphorylase Kinase, domain 1"/>
    <property type="match status" value="1"/>
</dbReference>
<protein>
    <recommendedName>
        <fullName evidence="5">SAICAR synthetase/ADE2 N-terminal domain-containing protein</fullName>
    </recommendedName>
</protein>
<keyword evidence="3" id="KW-0658">Purine biosynthesis</keyword>
<dbReference type="AlphaFoldDB" id="A0AA39FRE1"/>
<evidence type="ECO:0000259" key="5">
    <source>
        <dbReference type="Pfam" id="PF01259"/>
    </source>
</evidence>
<evidence type="ECO:0000256" key="1">
    <source>
        <dbReference type="ARBA" id="ARBA00022598"/>
    </source>
</evidence>
<dbReference type="Pfam" id="PF01259">
    <property type="entry name" value="SAICAR_synt"/>
    <property type="match status" value="1"/>
</dbReference>
<dbReference type="SUPFAM" id="SSF56104">
    <property type="entry name" value="SAICAR synthase-like"/>
    <property type="match status" value="1"/>
</dbReference>
<evidence type="ECO:0000313" key="6">
    <source>
        <dbReference type="EMBL" id="KAK0174427.1"/>
    </source>
</evidence>
<evidence type="ECO:0000313" key="7">
    <source>
        <dbReference type="Proteomes" id="UP001168972"/>
    </source>
</evidence>
<feature type="domain" description="SAICAR synthetase/ADE2 N-terminal" evidence="5">
    <location>
        <begin position="17"/>
        <end position="55"/>
    </location>
</feature>